<reference evidence="1 2" key="1">
    <citation type="submission" date="2017-01" db="EMBL/GenBank/DDBJ databases">
        <authorList>
            <person name="Mah S.A."/>
            <person name="Swanson W.J."/>
            <person name="Moy G.W."/>
            <person name="Vacquier V.D."/>
        </authorList>
    </citation>
    <scope>NUCLEOTIDE SEQUENCE [LARGE SCALE GENOMIC DNA]</scope>
    <source>
        <strain evidence="1 2">ASpG1</strain>
    </source>
</reference>
<name>A0A1N6Y2Y4_9SPIO</name>
<accession>A0A1N6Y2Y4</accession>
<sequence>MDQEREDLCSLTVKGISTKSKENFSLFCALQGRSMQEVIRDFINSVQVPHEGAKNYMMFQTVINILSLNKGLIDSFILEQEPMYNYLDQDQKDASRQIFCSMNPSYIYKKYIDWLDAK</sequence>
<dbReference type="RefSeq" id="WP_143559281.1">
    <property type="nucleotide sequence ID" value="NZ_FTMS01000037.1"/>
</dbReference>
<dbReference type="Proteomes" id="UP000186400">
    <property type="component" value="Unassembled WGS sequence"/>
</dbReference>
<organism evidence="1 2">
    <name type="scientific">Alkalispirochaeta americana</name>
    <dbReference type="NCBI Taxonomy" id="159291"/>
    <lineage>
        <taxon>Bacteria</taxon>
        <taxon>Pseudomonadati</taxon>
        <taxon>Spirochaetota</taxon>
        <taxon>Spirochaetia</taxon>
        <taxon>Spirochaetales</taxon>
        <taxon>Spirochaetaceae</taxon>
        <taxon>Alkalispirochaeta</taxon>
    </lineage>
</organism>
<keyword evidence="2" id="KW-1185">Reference proteome</keyword>
<dbReference type="AlphaFoldDB" id="A0A1N6Y2Y4"/>
<protein>
    <submittedName>
        <fullName evidence="1">Uncharacterized protein</fullName>
    </submittedName>
</protein>
<proteinExistence type="predicted"/>
<gene>
    <name evidence="1" type="ORF">SAMN05920897_1376</name>
</gene>
<evidence type="ECO:0000313" key="1">
    <source>
        <dbReference type="EMBL" id="SIR08917.1"/>
    </source>
</evidence>
<dbReference type="EMBL" id="FTMS01000037">
    <property type="protein sequence ID" value="SIR08917.1"/>
    <property type="molecule type" value="Genomic_DNA"/>
</dbReference>
<evidence type="ECO:0000313" key="2">
    <source>
        <dbReference type="Proteomes" id="UP000186400"/>
    </source>
</evidence>